<keyword evidence="2" id="KW-1185">Reference proteome</keyword>
<name>A0A8H3W002_9PEZI</name>
<dbReference type="EMBL" id="WOWK01000140">
    <property type="protein sequence ID" value="KAF0317030.1"/>
    <property type="molecule type" value="Genomic_DNA"/>
</dbReference>
<dbReference type="OrthoDB" id="4831541at2759"/>
<comment type="caution">
    <text evidence="1">The sequence shown here is derived from an EMBL/GenBank/DDBJ whole genome shotgun (WGS) entry which is preliminary data.</text>
</comment>
<dbReference type="Proteomes" id="UP000434172">
    <property type="component" value="Unassembled WGS sequence"/>
</dbReference>
<accession>A0A8H3W002</accession>
<organism evidence="1 2">
    <name type="scientific">Colletotrichum asianum</name>
    <dbReference type="NCBI Taxonomy" id="702518"/>
    <lineage>
        <taxon>Eukaryota</taxon>
        <taxon>Fungi</taxon>
        <taxon>Dikarya</taxon>
        <taxon>Ascomycota</taxon>
        <taxon>Pezizomycotina</taxon>
        <taxon>Sordariomycetes</taxon>
        <taxon>Hypocreomycetidae</taxon>
        <taxon>Glomerellales</taxon>
        <taxon>Glomerellaceae</taxon>
        <taxon>Colletotrichum</taxon>
        <taxon>Colletotrichum gloeosporioides species complex</taxon>
    </lineage>
</organism>
<reference evidence="1 2" key="1">
    <citation type="submission" date="2019-12" db="EMBL/GenBank/DDBJ databases">
        <title>A genome sequence resource for the geographically widespread anthracnose pathogen Colletotrichum asianum.</title>
        <authorList>
            <person name="Meng Y."/>
        </authorList>
    </citation>
    <scope>NUCLEOTIDE SEQUENCE [LARGE SCALE GENOMIC DNA]</scope>
    <source>
        <strain evidence="1 2">ICMP 18580</strain>
    </source>
</reference>
<protein>
    <submittedName>
        <fullName evidence="1">Uncharacterized protein</fullName>
    </submittedName>
</protein>
<proteinExistence type="predicted"/>
<dbReference type="AlphaFoldDB" id="A0A8H3W002"/>
<gene>
    <name evidence="1" type="ORF">GQ607_015752</name>
</gene>
<sequence>MSTKPRSCGNQCTVIASVMLALVLAAAFCFGRLFGLPQPPLVKAVVIPTAKTFDTDAYICALHHRIQASNLSSDVRTFYEFVGAENPRMQSFSHISASGLSLGFDAGHDAAPVQQRACLWDDGEEEVEREVLFLTVLDFLMARPDVRAHYNYMFLRPLTQPSDRVAMLRTLCGRD</sequence>
<evidence type="ECO:0000313" key="1">
    <source>
        <dbReference type="EMBL" id="KAF0317030.1"/>
    </source>
</evidence>
<evidence type="ECO:0000313" key="2">
    <source>
        <dbReference type="Proteomes" id="UP000434172"/>
    </source>
</evidence>